<evidence type="ECO:0000256" key="3">
    <source>
        <dbReference type="ARBA" id="ARBA00022989"/>
    </source>
</evidence>
<feature type="domain" description="DUF1232" evidence="6">
    <location>
        <begin position="36"/>
        <end position="72"/>
    </location>
</feature>
<dbReference type="Pfam" id="PF06803">
    <property type="entry name" value="DUF1232"/>
    <property type="match status" value="1"/>
</dbReference>
<keyword evidence="4 5" id="KW-0472">Membrane</keyword>
<proteinExistence type="predicted"/>
<gene>
    <name evidence="7" type="ORF">AVDCRST_MAG39-2414</name>
</gene>
<dbReference type="AlphaFoldDB" id="A0A6J4T7I1"/>
<feature type="transmembrane region" description="Helical" evidence="5">
    <location>
        <begin position="68"/>
        <end position="89"/>
    </location>
</feature>
<sequence>MVTRRREQLKVWARTLKRDVMVLWLAAREPHVPWAAKLLAGAVAAYALSPIDLVPDFIPVLGYLDDLLIVPLGVWAAVKLIPAPVLAELRRQAEQHQRPRSVAGLAIVASIWLAAAVLTIAVAWPMIRPESG</sequence>
<dbReference type="GO" id="GO:0012505">
    <property type="term" value="C:endomembrane system"/>
    <property type="evidence" value="ECO:0007669"/>
    <property type="project" value="UniProtKB-SubCell"/>
</dbReference>
<dbReference type="EMBL" id="CADCVW010000095">
    <property type="protein sequence ID" value="CAA9515396.1"/>
    <property type="molecule type" value="Genomic_DNA"/>
</dbReference>
<feature type="transmembrane region" description="Helical" evidence="5">
    <location>
        <begin position="101"/>
        <end position="127"/>
    </location>
</feature>
<keyword evidence="2 5" id="KW-0812">Transmembrane</keyword>
<accession>A0A6J4T7I1</accession>
<dbReference type="InterPro" id="IPR010652">
    <property type="entry name" value="DUF1232"/>
</dbReference>
<keyword evidence="3 5" id="KW-1133">Transmembrane helix</keyword>
<evidence type="ECO:0000256" key="4">
    <source>
        <dbReference type="ARBA" id="ARBA00023136"/>
    </source>
</evidence>
<organism evidence="7">
    <name type="scientific">uncultured Sphingomonadaceae bacterium</name>
    <dbReference type="NCBI Taxonomy" id="169976"/>
    <lineage>
        <taxon>Bacteria</taxon>
        <taxon>Pseudomonadati</taxon>
        <taxon>Pseudomonadota</taxon>
        <taxon>Alphaproteobacteria</taxon>
        <taxon>Sphingomonadales</taxon>
        <taxon>Sphingomonadaceae</taxon>
        <taxon>environmental samples</taxon>
    </lineage>
</organism>
<comment type="subcellular location">
    <subcellularLocation>
        <location evidence="1">Endomembrane system</location>
        <topology evidence="1">Multi-pass membrane protein</topology>
    </subcellularLocation>
</comment>
<evidence type="ECO:0000313" key="7">
    <source>
        <dbReference type="EMBL" id="CAA9515396.1"/>
    </source>
</evidence>
<protein>
    <recommendedName>
        <fullName evidence="6">DUF1232 domain-containing protein</fullName>
    </recommendedName>
</protein>
<evidence type="ECO:0000259" key="6">
    <source>
        <dbReference type="Pfam" id="PF06803"/>
    </source>
</evidence>
<feature type="transmembrane region" description="Helical" evidence="5">
    <location>
        <begin position="21"/>
        <end position="48"/>
    </location>
</feature>
<evidence type="ECO:0000256" key="2">
    <source>
        <dbReference type="ARBA" id="ARBA00022692"/>
    </source>
</evidence>
<evidence type="ECO:0000256" key="5">
    <source>
        <dbReference type="SAM" id="Phobius"/>
    </source>
</evidence>
<reference evidence="7" key="1">
    <citation type="submission" date="2020-02" db="EMBL/GenBank/DDBJ databases">
        <authorList>
            <person name="Meier V. D."/>
        </authorList>
    </citation>
    <scope>NUCLEOTIDE SEQUENCE</scope>
    <source>
        <strain evidence="7">AVDCRST_MAG39</strain>
    </source>
</reference>
<evidence type="ECO:0000256" key="1">
    <source>
        <dbReference type="ARBA" id="ARBA00004127"/>
    </source>
</evidence>
<name>A0A6J4T7I1_9SPHN</name>